<dbReference type="GO" id="GO:0045892">
    <property type="term" value="P:negative regulation of DNA-templated transcription"/>
    <property type="evidence" value="ECO:0007669"/>
    <property type="project" value="UniProtKB-UniRule"/>
</dbReference>
<organism evidence="9 10">
    <name type="scientific">Candidatus Syntrophonatronum acetioxidans</name>
    <dbReference type="NCBI Taxonomy" id="1795816"/>
    <lineage>
        <taxon>Bacteria</taxon>
        <taxon>Bacillati</taxon>
        <taxon>Bacillota</taxon>
        <taxon>Clostridia</taxon>
        <taxon>Eubacteriales</taxon>
        <taxon>Syntrophomonadaceae</taxon>
        <taxon>Candidatus Syntrophonatronum</taxon>
    </lineage>
</organism>
<evidence type="ECO:0000256" key="3">
    <source>
        <dbReference type="ARBA" id="ARBA00023016"/>
    </source>
</evidence>
<dbReference type="InterPro" id="IPR002571">
    <property type="entry name" value="HrcA"/>
</dbReference>
<dbReference type="EMBL" id="QZAA01000006">
    <property type="protein sequence ID" value="RQD78679.1"/>
    <property type="molecule type" value="Genomic_DNA"/>
</dbReference>
<dbReference type="Pfam" id="PF01628">
    <property type="entry name" value="HrcA"/>
    <property type="match status" value="1"/>
</dbReference>
<evidence type="ECO:0000256" key="6">
    <source>
        <dbReference type="HAMAP-Rule" id="MF_00081"/>
    </source>
</evidence>
<sequence>MELSERKKQILQVIISEYIKSAEPVGSRTIARRYNLGFSPATIRNEMSDLEELGYLEQPHTSSGRVPSQKGYRFYVDSLMKIKNLSSKEIKRIQKIFDFKLKEIDQLIQQSAKVLSTLTHYTSLVLGPQIQKSAFENLKIFPLDNEKALVVIVTDTGFVENKIIELPQMLSTDELFQVVEYLNSRLRGLTIDRITPALIKDMKMELIHQMDFVDRYINLLEESSLFQKESRVYLGGTANILNQPEFKDVNKIKKIFSILEEESLLSSLLEEALSDSLRVVIGEEIQIEEFQDCSLITATYSVGDKAIGTIGVMGPTRMDYSKVITVVGYITKELSSRLNEVYKKS</sequence>
<dbReference type="GO" id="GO:0003677">
    <property type="term" value="F:DNA binding"/>
    <property type="evidence" value="ECO:0007669"/>
    <property type="project" value="InterPro"/>
</dbReference>
<dbReference type="PANTHER" id="PTHR34824:SF1">
    <property type="entry name" value="HEAT-INDUCIBLE TRANSCRIPTION REPRESSOR HRCA"/>
    <property type="match status" value="1"/>
</dbReference>
<dbReference type="PIRSF" id="PIRSF005485">
    <property type="entry name" value="HrcA"/>
    <property type="match status" value="1"/>
</dbReference>
<dbReference type="Gene3D" id="3.30.450.40">
    <property type="match status" value="1"/>
</dbReference>
<evidence type="ECO:0000259" key="8">
    <source>
        <dbReference type="Pfam" id="PF03444"/>
    </source>
</evidence>
<dbReference type="NCBIfam" id="TIGR00331">
    <property type="entry name" value="hrcA"/>
    <property type="match status" value="1"/>
</dbReference>
<comment type="caution">
    <text evidence="9">The sequence shown here is derived from an EMBL/GenBank/DDBJ whole genome shotgun (WGS) entry which is preliminary data.</text>
</comment>
<keyword evidence="4 6" id="KW-0804">Transcription</keyword>
<dbReference type="SUPFAM" id="SSF55781">
    <property type="entry name" value="GAF domain-like"/>
    <property type="match status" value="1"/>
</dbReference>
<dbReference type="InterPro" id="IPR036390">
    <property type="entry name" value="WH_DNA-bd_sf"/>
</dbReference>
<comment type="function">
    <text evidence="5 6">Negative regulator of class I heat shock genes (grpE-dnaK-dnaJ and groELS operons). Prevents heat-shock induction of these operons.</text>
</comment>
<evidence type="ECO:0000313" key="10">
    <source>
        <dbReference type="Proteomes" id="UP000285138"/>
    </source>
</evidence>
<evidence type="ECO:0000256" key="2">
    <source>
        <dbReference type="ARBA" id="ARBA00023015"/>
    </source>
</evidence>
<accession>A0A424YJ72</accession>
<dbReference type="Gene3D" id="1.10.10.10">
    <property type="entry name" value="Winged helix-like DNA-binding domain superfamily/Winged helix DNA-binding domain"/>
    <property type="match status" value="1"/>
</dbReference>
<dbReference type="HAMAP" id="MF_00081">
    <property type="entry name" value="HrcA"/>
    <property type="match status" value="1"/>
</dbReference>
<evidence type="ECO:0000256" key="4">
    <source>
        <dbReference type="ARBA" id="ARBA00023163"/>
    </source>
</evidence>
<reference evidence="9 10" key="1">
    <citation type="submission" date="2018-08" db="EMBL/GenBank/DDBJ databases">
        <title>The metabolism and importance of syntrophic acetate oxidation coupled to methane or sulfide production in haloalkaline environments.</title>
        <authorList>
            <person name="Timmers P.H.A."/>
            <person name="Vavourakis C.D."/>
            <person name="Sorokin D.Y."/>
            <person name="Sinninghe Damste J.S."/>
            <person name="Muyzer G."/>
            <person name="Stams A.J.M."/>
            <person name="Plugge C.M."/>
        </authorList>
    </citation>
    <scope>NUCLEOTIDE SEQUENCE [LARGE SCALE GENOMIC DNA]</scope>
    <source>
        <strain evidence="9">MSAO_Bac1</strain>
    </source>
</reference>
<keyword evidence="3 6" id="KW-0346">Stress response</keyword>
<proteinExistence type="inferred from homology"/>
<dbReference type="SUPFAM" id="SSF46785">
    <property type="entry name" value="Winged helix' DNA-binding domain"/>
    <property type="match status" value="1"/>
</dbReference>
<dbReference type="FunFam" id="1.10.10.10:FF:000049">
    <property type="entry name" value="Heat-inducible transcription repressor HrcA"/>
    <property type="match status" value="1"/>
</dbReference>
<name>A0A424YJ72_9FIRM</name>
<keyword evidence="2 6" id="KW-0805">Transcription regulation</keyword>
<dbReference type="AlphaFoldDB" id="A0A424YJ72"/>
<comment type="similarity">
    <text evidence="6">Belongs to the HrcA family.</text>
</comment>
<dbReference type="InterPro" id="IPR036388">
    <property type="entry name" value="WH-like_DNA-bd_sf"/>
</dbReference>
<dbReference type="InterPro" id="IPR021153">
    <property type="entry name" value="HrcA_C"/>
</dbReference>
<evidence type="ECO:0000259" key="7">
    <source>
        <dbReference type="Pfam" id="PF01628"/>
    </source>
</evidence>
<dbReference type="Pfam" id="PF03444">
    <property type="entry name" value="WHD_HrcA"/>
    <property type="match status" value="1"/>
</dbReference>
<gene>
    <name evidence="6 9" type="primary">hrcA</name>
    <name evidence="9" type="ORF">D5R97_00110</name>
</gene>
<dbReference type="PANTHER" id="PTHR34824">
    <property type="entry name" value="HEAT-INDUCIBLE TRANSCRIPTION REPRESSOR HRCA"/>
    <property type="match status" value="1"/>
</dbReference>
<dbReference type="InterPro" id="IPR005104">
    <property type="entry name" value="WHTH_HrcA_DNA-bd"/>
</dbReference>
<dbReference type="Proteomes" id="UP000285138">
    <property type="component" value="Unassembled WGS sequence"/>
</dbReference>
<feature type="domain" description="Heat-inducible transcription repressor HrcA C-terminal" evidence="7">
    <location>
        <begin position="105"/>
        <end position="324"/>
    </location>
</feature>
<protein>
    <recommendedName>
        <fullName evidence="6">Heat-inducible transcription repressor HrcA</fullName>
    </recommendedName>
</protein>
<dbReference type="InterPro" id="IPR023120">
    <property type="entry name" value="WHTH_transcript_rep_HrcA_IDD"/>
</dbReference>
<evidence type="ECO:0000256" key="5">
    <source>
        <dbReference type="ARBA" id="ARBA00055319"/>
    </source>
</evidence>
<dbReference type="Gene3D" id="3.30.390.60">
    <property type="entry name" value="Heat-inducible transcription repressor hrca homolog, domain 3"/>
    <property type="match status" value="1"/>
</dbReference>
<evidence type="ECO:0000256" key="1">
    <source>
        <dbReference type="ARBA" id="ARBA00022491"/>
    </source>
</evidence>
<evidence type="ECO:0000313" key="9">
    <source>
        <dbReference type="EMBL" id="RQD78679.1"/>
    </source>
</evidence>
<dbReference type="InterPro" id="IPR029016">
    <property type="entry name" value="GAF-like_dom_sf"/>
</dbReference>
<feature type="domain" description="Winged helix-turn-helix transcription repressor HrcA DNA-binding" evidence="8">
    <location>
        <begin position="2"/>
        <end position="73"/>
    </location>
</feature>
<keyword evidence="1 6" id="KW-0678">Repressor</keyword>